<reference evidence="2 3" key="1">
    <citation type="submission" date="2020-08" db="EMBL/GenBank/DDBJ databases">
        <title>Genomic Encyclopedia of Type Strains, Phase III (KMG-III): the genomes of soil and plant-associated and newly described type strains.</title>
        <authorList>
            <person name="Whitman W."/>
        </authorList>
    </citation>
    <scope>NUCLEOTIDE SEQUENCE [LARGE SCALE GENOMIC DNA]</scope>
    <source>
        <strain evidence="2 3">CECT 3273</strain>
    </source>
</reference>
<evidence type="ECO:0000256" key="1">
    <source>
        <dbReference type="SAM" id="MobiDB-lite"/>
    </source>
</evidence>
<feature type="region of interest" description="Disordered" evidence="1">
    <location>
        <begin position="27"/>
        <end position="54"/>
    </location>
</feature>
<gene>
    <name evidence="2" type="ORF">FHS37_003369</name>
</gene>
<dbReference type="EMBL" id="JACHJI010000005">
    <property type="protein sequence ID" value="MBB4899309.1"/>
    <property type="molecule type" value="Genomic_DNA"/>
</dbReference>
<keyword evidence="3" id="KW-1185">Reference proteome</keyword>
<protein>
    <submittedName>
        <fullName evidence="2">Uncharacterized protein</fullName>
    </submittedName>
</protein>
<organism evidence="2 3">
    <name type="scientific">Streptomyces griseomycini</name>
    <dbReference type="NCBI Taxonomy" id="66895"/>
    <lineage>
        <taxon>Bacteria</taxon>
        <taxon>Bacillati</taxon>
        <taxon>Actinomycetota</taxon>
        <taxon>Actinomycetes</taxon>
        <taxon>Kitasatosporales</taxon>
        <taxon>Streptomycetaceae</taxon>
        <taxon>Streptomyces</taxon>
    </lineage>
</organism>
<proteinExistence type="predicted"/>
<evidence type="ECO:0000313" key="3">
    <source>
        <dbReference type="Proteomes" id="UP000579523"/>
    </source>
</evidence>
<feature type="compositionally biased region" description="Basic and acidic residues" evidence="1">
    <location>
        <begin position="35"/>
        <end position="54"/>
    </location>
</feature>
<dbReference type="RefSeq" id="WP_184822208.1">
    <property type="nucleotide sequence ID" value="NZ_BMTK01000014.1"/>
</dbReference>
<comment type="caution">
    <text evidence="2">The sequence shown here is derived from an EMBL/GenBank/DDBJ whole genome shotgun (WGS) entry which is preliminary data.</text>
</comment>
<accession>A0A7W7LZY0</accession>
<name>A0A7W7LZY0_9ACTN</name>
<dbReference type="AlphaFoldDB" id="A0A7W7LZY0"/>
<evidence type="ECO:0000313" key="2">
    <source>
        <dbReference type="EMBL" id="MBB4899309.1"/>
    </source>
</evidence>
<dbReference type="Proteomes" id="UP000579523">
    <property type="component" value="Unassembled WGS sequence"/>
</dbReference>
<sequence length="54" mass="5654">MPAPDGWTGTFTDPRLCAAVVDRPASNGTVVETGTDSHRLASTRARAEEPAKVS</sequence>